<dbReference type="InterPro" id="IPR005039">
    <property type="entry name" value="Ant_C"/>
</dbReference>
<sequence length="271" mass="31357">MKKTLVFVENHRPVTDSLTVAEVFGKRHDNVIRDIRTILKELDDEWGLLNFEETSFTHPQNGQIYQKYLLTEDGFTILVMGYSGKEAMRFKVKYIQAFRELQNQLLQKQMLLELPKNYKEALLALVTEVEKNEQLEADKLALEQCLAEAEPKLTYVDQILASKDTVCITQIAKDYGLSGKRLNAILHEDGVQFKVNGQWVLYSKYQHMGYTHSHTVQYTRSNGDRGVQLQTEWTQKGRLFIHDLLTKRGILACMDREQTTTTVIPLTSRIK</sequence>
<proteinExistence type="predicted"/>
<evidence type="ECO:0000313" key="3">
    <source>
        <dbReference type="Proteomes" id="UP001229209"/>
    </source>
</evidence>
<dbReference type="Pfam" id="PF09669">
    <property type="entry name" value="Phage_pRha"/>
    <property type="match status" value="1"/>
</dbReference>
<dbReference type="NCBIfam" id="TIGR02681">
    <property type="entry name" value="phage_pRha"/>
    <property type="match status" value="1"/>
</dbReference>
<gene>
    <name evidence="2" type="ORF">J2S04_002306</name>
</gene>
<name>A0ABT9LYJ7_9BACL</name>
<dbReference type="Proteomes" id="UP001229209">
    <property type="component" value="Unassembled WGS sequence"/>
</dbReference>
<comment type="caution">
    <text evidence="2">The sequence shown here is derived from an EMBL/GenBank/DDBJ whole genome shotgun (WGS) entry which is preliminary data.</text>
</comment>
<organism evidence="2 3">
    <name type="scientific">Alicyclobacillus tolerans</name>
    <dbReference type="NCBI Taxonomy" id="90970"/>
    <lineage>
        <taxon>Bacteria</taxon>
        <taxon>Bacillati</taxon>
        <taxon>Bacillota</taxon>
        <taxon>Bacilli</taxon>
        <taxon>Bacillales</taxon>
        <taxon>Alicyclobacillaceae</taxon>
        <taxon>Alicyclobacillus</taxon>
    </lineage>
</organism>
<evidence type="ECO:0000259" key="1">
    <source>
        <dbReference type="Pfam" id="PF03374"/>
    </source>
</evidence>
<evidence type="ECO:0000313" key="2">
    <source>
        <dbReference type="EMBL" id="MDP9729333.1"/>
    </source>
</evidence>
<dbReference type="EMBL" id="JAURUO010000013">
    <property type="protein sequence ID" value="MDP9729333.1"/>
    <property type="molecule type" value="Genomic_DNA"/>
</dbReference>
<accession>A0ABT9LYJ7</accession>
<feature type="domain" description="Antirepressor protein C-terminal" evidence="1">
    <location>
        <begin position="143"/>
        <end position="247"/>
    </location>
</feature>
<protein>
    <submittedName>
        <fullName evidence="2">Rha family phage regulatory protein</fullName>
    </submittedName>
</protein>
<dbReference type="InterPro" id="IPR014054">
    <property type="entry name" value="Phage_regulatory_Rha"/>
</dbReference>
<reference evidence="2 3" key="1">
    <citation type="submission" date="2023-07" db="EMBL/GenBank/DDBJ databases">
        <title>Genomic Encyclopedia of Type Strains, Phase IV (KMG-IV): sequencing the most valuable type-strain genomes for metagenomic binning, comparative biology and taxonomic classification.</title>
        <authorList>
            <person name="Goeker M."/>
        </authorList>
    </citation>
    <scope>NUCLEOTIDE SEQUENCE [LARGE SCALE GENOMIC DNA]</scope>
    <source>
        <strain evidence="2 3">DSM 25924</strain>
    </source>
</reference>
<dbReference type="RefSeq" id="WP_203115820.1">
    <property type="nucleotide sequence ID" value="NZ_JAURUO010000013.1"/>
</dbReference>
<dbReference type="Pfam" id="PF03374">
    <property type="entry name" value="ANT"/>
    <property type="match status" value="1"/>
</dbReference>
<keyword evidence="3" id="KW-1185">Reference proteome</keyword>